<accession>A0A5J4QNM0</accession>
<proteinExistence type="predicted"/>
<dbReference type="EMBL" id="SNRY01002884">
    <property type="protein sequence ID" value="KAA6323102.1"/>
    <property type="molecule type" value="Genomic_DNA"/>
</dbReference>
<organism evidence="1">
    <name type="scientific">termite gut metagenome</name>
    <dbReference type="NCBI Taxonomy" id="433724"/>
    <lineage>
        <taxon>unclassified sequences</taxon>
        <taxon>metagenomes</taxon>
        <taxon>organismal metagenomes</taxon>
    </lineage>
</organism>
<comment type="caution">
    <text evidence="1">The sequence shown here is derived from an EMBL/GenBank/DDBJ whole genome shotgun (WGS) entry which is preliminary data.</text>
</comment>
<reference evidence="1" key="1">
    <citation type="submission" date="2019-03" db="EMBL/GenBank/DDBJ databases">
        <title>Single cell metagenomics reveals metabolic interactions within the superorganism composed of flagellate Streblomastix strix and complex community of Bacteroidetes bacteria on its surface.</title>
        <authorList>
            <person name="Treitli S.C."/>
            <person name="Kolisko M."/>
            <person name="Husnik F."/>
            <person name="Keeling P."/>
            <person name="Hampl V."/>
        </authorList>
    </citation>
    <scope>NUCLEOTIDE SEQUENCE</scope>
    <source>
        <strain evidence="1">STM</strain>
    </source>
</reference>
<feature type="non-terminal residue" evidence="1">
    <location>
        <position position="1"/>
    </location>
</feature>
<dbReference type="AlphaFoldDB" id="A0A5J4QNM0"/>
<sequence>FLLIAPLAHCPKALHPHFYTRIRKAGFRTLQKKHPDTLIVFISRVDGNRPEGRSAKTCLSDASVKVWVEGFRAMCKGRYQEEENKGKFFTIWETGAYQYWGEQGIK</sequence>
<protein>
    <submittedName>
        <fullName evidence="1">Uncharacterized protein</fullName>
    </submittedName>
</protein>
<name>A0A5J4QNM0_9ZZZZ</name>
<evidence type="ECO:0000313" key="1">
    <source>
        <dbReference type="EMBL" id="KAA6323102.1"/>
    </source>
</evidence>
<gene>
    <name evidence="1" type="ORF">EZS27_027434</name>
</gene>